<reference evidence="3 4" key="1">
    <citation type="journal article" date="2021" name="Sci. Rep.">
        <title>Genome sequencing of the multicellular alga Astrephomene provides insights into convergent evolution of germ-soma differentiation.</title>
        <authorList>
            <person name="Yamashita S."/>
            <person name="Yamamoto K."/>
            <person name="Matsuzaki R."/>
            <person name="Suzuki S."/>
            <person name="Yamaguchi H."/>
            <person name="Hirooka S."/>
            <person name="Minakuchi Y."/>
            <person name="Miyagishima S."/>
            <person name="Kawachi M."/>
            <person name="Toyoda A."/>
            <person name="Nozaki H."/>
        </authorList>
    </citation>
    <scope>NUCLEOTIDE SEQUENCE [LARGE SCALE GENOMIC DNA]</scope>
    <source>
        <strain evidence="3 4">NIES-4017</strain>
    </source>
</reference>
<proteinExistence type="predicted"/>
<dbReference type="PANTHER" id="PTHR47215">
    <property type="match status" value="1"/>
</dbReference>
<protein>
    <recommendedName>
        <fullName evidence="2">FAD-binding FR-type domain-containing protein</fullName>
    </recommendedName>
</protein>
<dbReference type="AlphaFoldDB" id="A0AAD3HGV8"/>
<evidence type="ECO:0000313" key="3">
    <source>
        <dbReference type="EMBL" id="GFR40372.1"/>
    </source>
</evidence>
<accession>A0AAD3HGV8</accession>
<name>A0AAD3HGV8_9CHLO</name>
<dbReference type="GO" id="GO:0016491">
    <property type="term" value="F:oxidoreductase activity"/>
    <property type="evidence" value="ECO:0007669"/>
    <property type="project" value="InterPro"/>
</dbReference>
<dbReference type="PROSITE" id="PS51384">
    <property type="entry name" value="FAD_FR"/>
    <property type="match status" value="1"/>
</dbReference>
<dbReference type="InterPro" id="IPR017927">
    <property type="entry name" value="FAD-bd_FR_type"/>
</dbReference>
<gene>
    <name evidence="3" type="ORF">Agub_g920</name>
</gene>
<dbReference type="Proteomes" id="UP001054857">
    <property type="component" value="Unassembled WGS sequence"/>
</dbReference>
<feature type="domain" description="FAD-binding FR-type" evidence="2">
    <location>
        <begin position="85"/>
        <end position="229"/>
    </location>
</feature>
<evidence type="ECO:0000259" key="2">
    <source>
        <dbReference type="PROSITE" id="PS51384"/>
    </source>
</evidence>
<evidence type="ECO:0000256" key="1">
    <source>
        <dbReference type="SAM" id="MobiDB-lite"/>
    </source>
</evidence>
<comment type="caution">
    <text evidence="3">The sequence shown here is derived from an EMBL/GenBank/DDBJ whole genome shotgun (WGS) entry which is preliminary data.</text>
</comment>
<feature type="compositionally biased region" description="Low complexity" evidence="1">
    <location>
        <begin position="327"/>
        <end position="371"/>
    </location>
</feature>
<organism evidence="3 4">
    <name type="scientific">Astrephomene gubernaculifera</name>
    <dbReference type="NCBI Taxonomy" id="47775"/>
    <lineage>
        <taxon>Eukaryota</taxon>
        <taxon>Viridiplantae</taxon>
        <taxon>Chlorophyta</taxon>
        <taxon>core chlorophytes</taxon>
        <taxon>Chlorophyceae</taxon>
        <taxon>CS clade</taxon>
        <taxon>Chlamydomonadales</taxon>
        <taxon>Astrephomenaceae</taxon>
        <taxon>Astrephomene</taxon>
    </lineage>
</organism>
<feature type="compositionally biased region" description="Low complexity" evidence="1">
    <location>
        <begin position="146"/>
        <end position="168"/>
    </location>
</feature>
<feature type="region of interest" description="Disordered" evidence="1">
    <location>
        <begin position="144"/>
        <end position="168"/>
    </location>
</feature>
<evidence type="ECO:0000313" key="4">
    <source>
        <dbReference type="Proteomes" id="UP001054857"/>
    </source>
</evidence>
<dbReference type="PANTHER" id="PTHR47215:SF1">
    <property type="entry name" value="F9L1.8 PROTEIN"/>
    <property type="match status" value="1"/>
</dbReference>
<dbReference type="EMBL" id="BMAR01000001">
    <property type="protein sequence ID" value="GFR40372.1"/>
    <property type="molecule type" value="Genomic_DNA"/>
</dbReference>
<keyword evidence="4" id="KW-1185">Reference proteome</keyword>
<feature type="region of interest" description="Disordered" evidence="1">
    <location>
        <begin position="325"/>
        <end position="371"/>
    </location>
</feature>
<sequence length="446" mass="46558">MSSMALGACSKLTIGCTNRRVASPLPAIGPSLLPCRTIHSRRCDTAAASSRGNGRGGSPGDMDFHETKLGPNVLASVKDLRDGGVKWGAATVVRNDAQSLDGRVRVLHLSVADHVDMLYGRRVKGVPDATRWIESYTIPGQCVGVRLPPRQQPPAAASPPSSAASPPRRLYSIASSPYASRRDSAYVDASLIEIVVERGSGDPEEAQLAELGPGTQLEVTQVIGRGFCSLLDSYNGVTHALEEGRNLVLIGCGSRGISALRSALSWQPLLAHAASRSAHPPAVSALYLAACAGRAAFVAEWDGWREAGILIRPLYTNPGAGLDDTAVVGEGSSSSNGVMSPPQQQGQQQASVGGGDNNNNDDSSSGRSTAAAAAVADPDLERCLDLLQQALFLHEGGFEAVCGGPASRTCFLLAGLPRELASALGKLLSARGVPYEHMLFAQADFF</sequence>